<sequence>MKKALKSATNNQWVSTVENSNKKCVSSNSKEKTATDNQWTTTLKNDLDVDAE</sequence>
<evidence type="ECO:0000256" key="1">
    <source>
        <dbReference type="SAM" id="MobiDB-lite"/>
    </source>
</evidence>
<dbReference type="EMBL" id="FQVM01000011">
    <property type="protein sequence ID" value="SHE77495.1"/>
    <property type="molecule type" value="Genomic_DNA"/>
</dbReference>
<proteinExistence type="predicted"/>
<feature type="compositionally biased region" description="Low complexity" evidence="1">
    <location>
        <begin position="17"/>
        <end position="28"/>
    </location>
</feature>
<accession>A0A1M4W8L0</accession>
<evidence type="ECO:0000313" key="3">
    <source>
        <dbReference type="Proteomes" id="UP000184035"/>
    </source>
</evidence>
<protein>
    <submittedName>
        <fullName evidence="2">Uncharacterized protein</fullName>
    </submittedName>
</protein>
<dbReference type="RefSeq" id="WP_172607472.1">
    <property type="nucleotide sequence ID" value="NZ_FQVM01000011.1"/>
</dbReference>
<feature type="region of interest" description="Disordered" evidence="1">
    <location>
        <begin position="1"/>
        <end position="52"/>
    </location>
</feature>
<dbReference type="STRING" id="1533.SAMN05443638_1116"/>
<feature type="compositionally biased region" description="Polar residues" evidence="1">
    <location>
        <begin position="35"/>
        <end position="44"/>
    </location>
</feature>
<gene>
    <name evidence="2" type="ORF">SAMN05443638_1116</name>
</gene>
<dbReference type="Proteomes" id="UP000184035">
    <property type="component" value="Unassembled WGS sequence"/>
</dbReference>
<feature type="compositionally biased region" description="Polar residues" evidence="1">
    <location>
        <begin position="7"/>
        <end position="16"/>
    </location>
</feature>
<name>A0A1M4W8L0_9CLOT</name>
<reference evidence="2 3" key="1">
    <citation type="submission" date="2016-11" db="EMBL/GenBank/DDBJ databases">
        <authorList>
            <person name="Jaros S."/>
            <person name="Januszkiewicz K."/>
            <person name="Wedrychowicz H."/>
        </authorList>
    </citation>
    <scope>NUCLEOTIDE SEQUENCE [LARGE SCALE GENOMIC DNA]</scope>
    <source>
        <strain evidence="2 3">DSM 2631</strain>
    </source>
</reference>
<organism evidence="2 3">
    <name type="scientific">Clostridium fallax</name>
    <dbReference type="NCBI Taxonomy" id="1533"/>
    <lineage>
        <taxon>Bacteria</taxon>
        <taxon>Bacillati</taxon>
        <taxon>Bacillota</taxon>
        <taxon>Clostridia</taxon>
        <taxon>Eubacteriales</taxon>
        <taxon>Clostridiaceae</taxon>
        <taxon>Clostridium</taxon>
    </lineage>
</organism>
<evidence type="ECO:0000313" key="2">
    <source>
        <dbReference type="EMBL" id="SHE77495.1"/>
    </source>
</evidence>
<dbReference type="AlphaFoldDB" id="A0A1M4W8L0"/>
<keyword evidence="3" id="KW-1185">Reference proteome</keyword>